<protein>
    <recommendedName>
        <fullName evidence="4">Zn(2)-C6 fungal-type domain-containing protein</fullName>
    </recommendedName>
</protein>
<dbReference type="CDD" id="cd00067">
    <property type="entry name" value="GAL4"/>
    <property type="match status" value="1"/>
</dbReference>
<evidence type="ECO:0000256" key="2">
    <source>
        <dbReference type="ARBA" id="ARBA00023242"/>
    </source>
</evidence>
<dbReference type="InterPro" id="IPR001138">
    <property type="entry name" value="Zn2Cys6_DnaBD"/>
</dbReference>
<feature type="compositionally biased region" description="Polar residues" evidence="3">
    <location>
        <begin position="121"/>
        <end position="132"/>
    </location>
</feature>
<keyword evidence="1" id="KW-0479">Metal-binding</keyword>
<dbReference type="RefSeq" id="XP_018391140.1">
    <property type="nucleotide sequence ID" value="XM_018530997.1"/>
</dbReference>
<dbReference type="SMART" id="SM00066">
    <property type="entry name" value="GAL4"/>
    <property type="match status" value="1"/>
</dbReference>
<proteinExistence type="predicted"/>
<keyword evidence="2" id="KW-0539">Nucleus</keyword>
<accession>A0A177E412</accession>
<evidence type="ECO:0000256" key="1">
    <source>
        <dbReference type="ARBA" id="ARBA00022723"/>
    </source>
</evidence>
<dbReference type="AlphaFoldDB" id="A0A177E412"/>
<dbReference type="InterPro" id="IPR036864">
    <property type="entry name" value="Zn2-C6_fun-type_DNA-bd_sf"/>
</dbReference>
<feature type="region of interest" description="Disordered" evidence="3">
    <location>
        <begin position="1"/>
        <end position="32"/>
    </location>
</feature>
<dbReference type="PROSITE" id="PS00463">
    <property type="entry name" value="ZN2_CY6_FUNGAL_1"/>
    <property type="match status" value="1"/>
</dbReference>
<dbReference type="InterPro" id="IPR053181">
    <property type="entry name" value="EcdB-like_regulator"/>
</dbReference>
<dbReference type="Gene3D" id="4.10.240.10">
    <property type="entry name" value="Zn(2)-C6 fungal-type DNA-binding domain"/>
    <property type="match status" value="1"/>
</dbReference>
<dbReference type="PROSITE" id="PS50048">
    <property type="entry name" value="ZN2_CY6_FUNGAL_2"/>
    <property type="match status" value="1"/>
</dbReference>
<gene>
    <name evidence="5" type="ORF">CC77DRAFT_2801</name>
</gene>
<dbReference type="InterPro" id="IPR007219">
    <property type="entry name" value="XnlR_reg_dom"/>
</dbReference>
<feature type="region of interest" description="Disordered" evidence="3">
    <location>
        <begin position="648"/>
        <end position="667"/>
    </location>
</feature>
<dbReference type="VEuPathDB" id="FungiDB:CC77DRAFT_2801"/>
<dbReference type="KEGG" id="aalt:CC77DRAFT_2801"/>
<dbReference type="SUPFAM" id="SSF57701">
    <property type="entry name" value="Zn2/Cys6 DNA-binding domain"/>
    <property type="match status" value="1"/>
</dbReference>
<keyword evidence="6" id="KW-1185">Reference proteome</keyword>
<name>A0A177E412_ALTAL</name>
<dbReference type="PANTHER" id="PTHR47785">
    <property type="entry name" value="ZN(II)2CYS6 TRANSCRIPTION FACTOR (EUROFUNG)-RELATED-RELATED"/>
    <property type="match status" value="1"/>
</dbReference>
<dbReference type="CDD" id="cd12148">
    <property type="entry name" value="fungal_TF_MHR"/>
    <property type="match status" value="1"/>
</dbReference>
<dbReference type="GO" id="GO:0003677">
    <property type="term" value="F:DNA binding"/>
    <property type="evidence" value="ECO:0007669"/>
    <property type="project" value="InterPro"/>
</dbReference>
<feature type="domain" description="Zn(2)-C6 fungal-type" evidence="4">
    <location>
        <begin position="48"/>
        <end position="78"/>
    </location>
</feature>
<dbReference type="GO" id="GO:0000981">
    <property type="term" value="F:DNA-binding transcription factor activity, RNA polymerase II-specific"/>
    <property type="evidence" value="ECO:0007669"/>
    <property type="project" value="InterPro"/>
</dbReference>
<evidence type="ECO:0000313" key="5">
    <source>
        <dbReference type="EMBL" id="OAG25719.1"/>
    </source>
</evidence>
<sequence length="667" mass="75482">MAEKRKHDEMVGSDQSRLPPNDGRPSTSPVDDSLAIVENYPRKRIAIACNVCRFRKTRCDAQKPSCGFCTELGIECTYRKPTVGDRTKPVGPSPEAWSSIERRLAQVEARLDSTQQCVHGSAALSPNTSTHSDIYPPPEPTSRHSSANRMAIEMVNNTTVSITSVGTPVSYDFAYRQTSTEGKTPRPSLTTFRAPPYIHVESWDYTADFYDDEILAGERLADQCDAVILRPADLSRRTCRRLQQSFVENFLRWTPIFDQQTCISALEQGDSDSFASSDAPTCLAFLILALGAISEDRNNNSDNLTPGLEYFARGSRILEHLSLRIGNLATLQCRILQASYFKFAIRPLQTWNSITQAARDCMHILSSRIMQRYNPSDQEAFNRAFWACSTILHELEATCKMHPIGLRHFHELVPLPQFEEEDSGFYFFLAQISLRKFLTQTLEVVGYFTGQVIFAPVVIGELRKQVREWYDHLPSVVQFPIDSTPLFDSRKSFLRVQYIALHVVLGWPSVLKILEVSEEEAGAQDHETIVVTRDHARHCIKSSALLLSIADEQLIGRKMGTHFTLYPTFACFATLLIAFDHPALAFIEETKQEQHIRNGYDVLRPWAHLPLIRRGLERARILMQQNNLAHIFHTYADELPQNASGFSPPVATSHDWRSPRAGFTMKP</sequence>
<feature type="compositionally biased region" description="Polar residues" evidence="3">
    <location>
        <begin position="13"/>
        <end position="30"/>
    </location>
</feature>
<feature type="compositionally biased region" description="Basic and acidic residues" evidence="3">
    <location>
        <begin position="1"/>
        <end position="10"/>
    </location>
</feature>
<dbReference type="Proteomes" id="UP000077248">
    <property type="component" value="Unassembled WGS sequence"/>
</dbReference>
<dbReference type="GO" id="GO:0008270">
    <property type="term" value="F:zinc ion binding"/>
    <property type="evidence" value="ECO:0007669"/>
    <property type="project" value="InterPro"/>
</dbReference>
<evidence type="ECO:0000256" key="3">
    <source>
        <dbReference type="SAM" id="MobiDB-lite"/>
    </source>
</evidence>
<dbReference type="Pfam" id="PF04082">
    <property type="entry name" value="Fungal_trans"/>
    <property type="match status" value="1"/>
</dbReference>
<reference evidence="5 6" key="1">
    <citation type="submission" date="2016-05" db="EMBL/GenBank/DDBJ databases">
        <title>Comparative analysis of secretome profiles of manganese(II)-oxidizing ascomycete fungi.</title>
        <authorList>
            <consortium name="DOE Joint Genome Institute"/>
            <person name="Zeiner C.A."/>
            <person name="Purvine S.O."/>
            <person name="Zink E.M."/>
            <person name="Wu S."/>
            <person name="Pasa-Tolic L."/>
            <person name="Chaput D.L."/>
            <person name="Haridas S."/>
            <person name="Grigoriev I.V."/>
            <person name="Santelli C.M."/>
            <person name="Hansel C.M."/>
        </authorList>
    </citation>
    <scope>NUCLEOTIDE SEQUENCE [LARGE SCALE GENOMIC DNA]</scope>
    <source>
        <strain evidence="5 6">SRC1lrK2f</strain>
    </source>
</reference>
<dbReference type="Pfam" id="PF00172">
    <property type="entry name" value="Zn_clus"/>
    <property type="match status" value="1"/>
</dbReference>
<dbReference type="GeneID" id="29116591"/>
<evidence type="ECO:0000259" key="4">
    <source>
        <dbReference type="PROSITE" id="PS50048"/>
    </source>
</evidence>
<feature type="region of interest" description="Disordered" evidence="3">
    <location>
        <begin position="121"/>
        <end position="145"/>
    </location>
</feature>
<organism evidence="5 6">
    <name type="scientific">Alternaria alternata</name>
    <name type="common">Alternaria rot fungus</name>
    <name type="synonym">Torula alternata</name>
    <dbReference type="NCBI Taxonomy" id="5599"/>
    <lineage>
        <taxon>Eukaryota</taxon>
        <taxon>Fungi</taxon>
        <taxon>Dikarya</taxon>
        <taxon>Ascomycota</taxon>
        <taxon>Pezizomycotina</taxon>
        <taxon>Dothideomycetes</taxon>
        <taxon>Pleosporomycetidae</taxon>
        <taxon>Pleosporales</taxon>
        <taxon>Pleosporineae</taxon>
        <taxon>Pleosporaceae</taxon>
        <taxon>Alternaria</taxon>
        <taxon>Alternaria sect. Alternaria</taxon>
        <taxon>Alternaria alternata complex</taxon>
    </lineage>
</organism>
<dbReference type="EMBL" id="KV441469">
    <property type="protein sequence ID" value="OAG25719.1"/>
    <property type="molecule type" value="Genomic_DNA"/>
</dbReference>
<dbReference type="OMA" id="CHIFEAF"/>
<evidence type="ECO:0000313" key="6">
    <source>
        <dbReference type="Proteomes" id="UP000077248"/>
    </source>
</evidence>
<dbReference type="GO" id="GO:0006351">
    <property type="term" value="P:DNA-templated transcription"/>
    <property type="evidence" value="ECO:0007669"/>
    <property type="project" value="InterPro"/>
</dbReference>